<evidence type="ECO:0000313" key="3">
    <source>
        <dbReference type="Proteomes" id="UP000196317"/>
    </source>
</evidence>
<sequence length="139" mass="15981">MRCLYEYYKGGTELKKSQVSKIIKDATDKHPLFKPLAKQMDLHRVSEREDLLQRMYDIYHCGANAGFSGLIGCMDMSRFFDENEDDMLEWLKQEAELIGCSSTLAFLGDYLGADLDDYKWKAVQALANYLAIDVMESEI</sequence>
<reference evidence="2 3" key="1">
    <citation type="submission" date="2017-04" db="EMBL/GenBank/DDBJ databases">
        <title>Complete genome of Campylobacter concisus ATCC 33237T and draft genomes for an additional eight well characterized C. concisus strains.</title>
        <authorList>
            <person name="Cornelius A.J."/>
            <person name="Miller W.G."/>
            <person name="Lastovica A.J."/>
            <person name="On S.L."/>
            <person name="French N.P."/>
            <person name="Vandenberg O."/>
            <person name="Biggs P.J."/>
        </authorList>
    </citation>
    <scope>NUCLEOTIDE SEQUENCE [LARGE SCALE GENOMIC DNA]</scope>
    <source>
        <strain evidence="2 3">CCUG 19995</strain>
    </source>
</reference>
<gene>
    <name evidence="2" type="ORF">B9N65_01165</name>
    <name evidence="1" type="ORF">B9N65_09760</name>
</gene>
<proteinExistence type="predicted"/>
<dbReference type="Proteomes" id="UP000196317">
    <property type="component" value="Unassembled WGS sequence"/>
</dbReference>
<name>A0A1Y5MK77_9BACT</name>
<dbReference type="EMBL" id="NDYN01000010">
    <property type="protein sequence ID" value="OUT06856.1"/>
    <property type="molecule type" value="Genomic_DNA"/>
</dbReference>
<accession>A0A1Y5MK77</accession>
<dbReference type="AlphaFoldDB" id="A0A1Y5MK77"/>
<evidence type="ECO:0000313" key="1">
    <source>
        <dbReference type="EMBL" id="OUT06856.1"/>
    </source>
</evidence>
<protein>
    <submittedName>
        <fullName evidence="2">Uncharacterized protein</fullName>
    </submittedName>
</protein>
<evidence type="ECO:0000313" key="2">
    <source>
        <dbReference type="EMBL" id="OUT08980.1"/>
    </source>
</evidence>
<organism evidence="2 3">
    <name type="scientific">Campylobacter concisus</name>
    <dbReference type="NCBI Taxonomy" id="199"/>
    <lineage>
        <taxon>Bacteria</taxon>
        <taxon>Pseudomonadati</taxon>
        <taxon>Campylobacterota</taxon>
        <taxon>Epsilonproteobacteria</taxon>
        <taxon>Campylobacterales</taxon>
        <taxon>Campylobacteraceae</taxon>
        <taxon>Campylobacter</taxon>
    </lineage>
</organism>
<dbReference type="RefSeq" id="WP_087582477.1">
    <property type="nucleotide sequence ID" value="NZ_NDYN01000001.1"/>
</dbReference>
<comment type="caution">
    <text evidence="2">The sequence shown here is derived from an EMBL/GenBank/DDBJ whole genome shotgun (WGS) entry which is preliminary data.</text>
</comment>
<dbReference type="EMBL" id="NDYN01000001">
    <property type="protein sequence ID" value="OUT08980.1"/>
    <property type="molecule type" value="Genomic_DNA"/>
</dbReference>